<evidence type="ECO:0000256" key="1">
    <source>
        <dbReference type="SAM" id="SignalP"/>
    </source>
</evidence>
<reference evidence="2 3" key="1">
    <citation type="submission" date="2016-07" db="EMBL/GenBank/DDBJ databases">
        <title>Pervasive Adenine N6-methylation of Active Genes in Fungi.</title>
        <authorList>
            <consortium name="DOE Joint Genome Institute"/>
            <person name="Mondo S.J."/>
            <person name="Dannebaum R.O."/>
            <person name="Kuo R.C."/>
            <person name="Labutti K."/>
            <person name="Haridas S."/>
            <person name="Kuo A."/>
            <person name="Salamov A."/>
            <person name="Ahrendt S.R."/>
            <person name="Lipzen A."/>
            <person name="Sullivan W."/>
            <person name="Andreopoulos W.B."/>
            <person name="Clum A."/>
            <person name="Lindquist E."/>
            <person name="Daum C."/>
            <person name="Ramamoorthy G.K."/>
            <person name="Gryganskyi A."/>
            <person name="Culley D."/>
            <person name="Magnuson J.K."/>
            <person name="James T.Y."/>
            <person name="O'Malley M.A."/>
            <person name="Stajich J.E."/>
            <person name="Spatafora J.W."/>
            <person name="Visel A."/>
            <person name="Grigoriev I.V."/>
        </authorList>
    </citation>
    <scope>NUCLEOTIDE SEQUENCE [LARGE SCALE GENOMIC DNA]</scope>
    <source>
        <strain evidence="2 3">NRRL 1336</strain>
    </source>
</reference>
<dbReference type="OrthoDB" id="2340857at2759"/>
<keyword evidence="1" id="KW-0732">Signal</keyword>
<proteinExistence type="predicted"/>
<sequence length="290" mass="31716">MKFSLAAASTLLLAAIATVNADEYDTARKQWCGGLSVPTPEGDAALVAGGQAHITVHLNPDDSTAQHEKEITGLDLYAVTGEGSAKYIANVWKGNQPLTTEATLDDTIPANTTAGQYYYRVWVTNKMNGMHGPDCLETSHTFKVSTGSHTNAAGLTEYAENLDDQELYNSKHSKGCFGLSIEYPQANAVFTEGSHSRVSINRDSSSQTDQMKKIDLYKKVDGKAPVFVQNAWKGNEDLGNAFTLKDHIVIPDDHIDHDASYYYKVETTSNKHADVVCEFISKDFKIQAKN</sequence>
<evidence type="ECO:0000313" key="3">
    <source>
        <dbReference type="Proteomes" id="UP000193560"/>
    </source>
</evidence>
<evidence type="ECO:0000313" key="2">
    <source>
        <dbReference type="EMBL" id="ORZ12334.1"/>
    </source>
</evidence>
<comment type="caution">
    <text evidence="2">The sequence shown here is derived from an EMBL/GenBank/DDBJ whole genome shotgun (WGS) entry which is preliminary data.</text>
</comment>
<gene>
    <name evidence="2" type="ORF">BCR42DRAFT_420422</name>
</gene>
<feature type="signal peptide" evidence="1">
    <location>
        <begin position="1"/>
        <end position="21"/>
    </location>
</feature>
<keyword evidence="3" id="KW-1185">Reference proteome</keyword>
<accession>A0A1X2I9Y2</accession>
<dbReference type="Proteomes" id="UP000193560">
    <property type="component" value="Unassembled WGS sequence"/>
</dbReference>
<dbReference type="AlphaFoldDB" id="A0A1X2I9Y2"/>
<dbReference type="EMBL" id="MCGE01000019">
    <property type="protein sequence ID" value="ORZ12334.1"/>
    <property type="molecule type" value="Genomic_DNA"/>
</dbReference>
<name>A0A1X2I9Y2_9FUNG</name>
<feature type="chain" id="PRO_5013276163" evidence="1">
    <location>
        <begin position="22"/>
        <end position="290"/>
    </location>
</feature>
<organism evidence="2 3">
    <name type="scientific">Absidia repens</name>
    <dbReference type="NCBI Taxonomy" id="90262"/>
    <lineage>
        <taxon>Eukaryota</taxon>
        <taxon>Fungi</taxon>
        <taxon>Fungi incertae sedis</taxon>
        <taxon>Mucoromycota</taxon>
        <taxon>Mucoromycotina</taxon>
        <taxon>Mucoromycetes</taxon>
        <taxon>Mucorales</taxon>
        <taxon>Cunninghamellaceae</taxon>
        <taxon>Absidia</taxon>
    </lineage>
</organism>
<protein>
    <submittedName>
        <fullName evidence="2">Uncharacterized protein</fullName>
    </submittedName>
</protein>